<dbReference type="Proteomes" id="UP000612055">
    <property type="component" value="Unassembled WGS sequence"/>
</dbReference>
<gene>
    <name evidence="2" type="ORF">HYH03_008633</name>
</gene>
<accession>A0A836BZA7</accession>
<feature type="compositionally biased region" description="Low complexity" evidence="1">
    <location>
        <begin position="70"/>
        <end position="96"/>
    </location>
</feature>
<dbReference type="AlphaFoldDB" id="A0A836BZA7"/>
<proteinExistence type="predicted"/>
<evidence type="ECO:0000256" key="1">
    <source>
        <dbReference type="SAM" id="MobiDB-lite"/>
    </source>
</evidence>
<comment type="caution">
    <text evidence="2">The sequence shown here is derived from an EMBL/GenBank/DDBJ whole genome shotgun (WGS) entry which is preliminary data.</text>
</comment>
<name>A0A836BZA7_9CHLO</name>
<feature type="region of interest" description="Disordered" evidence="1">
    <location>
        <begin position="70"/>
        <end position="126"/>
    </location>
</feature>
<organism evidence="2 3">
    <name type="scientific">Edaphochlamys debaryana</name>
    <dbReference type="NCBI Taxonomy" id="47281"/>
    <lineage>
        <taxon>Eukaryota</taxon>
        <taxon>Viridiplantae</taxon>
        <taxon>Chlorophyta</taxon>
        <taxon>core chlorophytes</taxon>
        <taxon>Chlorophyceae</taxon>
        <taxon>CS clade</taxon>
        <taxon>Chlamydomonadales</taxon>
        <taxon>Chlamydomonadales incertae sedis</taxon>
        <taxon>Edaphochlamys</taxon>
    </lineage>
</organism>
<dbReference type="EMBL" id="JAEHOE010000039">
    <property type="protein sequence ID" value="KAG2493213.1"/>
    <property type="molecule type" value="Genomic_DNA"/>
</dbReference>
<evidence type="ECO:0000313" key="3">
    <source>
        <dbReference type="Proteomes" id="UP000612055"/>
    </source>
</evidence>
<evidence type="ECO:0000313" key="2">
    <source>
        <dbReference type="EMBL" id="KAG2493213.1"/>
    </source>
</evidence>
<keyword evidence="3" id="KW-1185">Reference proteome</keyword>
<reference evidence="2" key="1">
    <citation type="journal article" date="2020" name="bioRxiv">
        <title>Comparative genomics of Chlamydomonas.</title>
        <authorList>
            <person name="Craig R.J."/>
            <person name="Hasan A.R."/>
            <person name="Ness R.W."/>
            <person name="Keightley P.D."/>
        </authorList>
    </citation>
    <scope>NUCLEOTIDE SEQUENCE</scope>
    <source>
        <strain evidence="2">CCAP 11/70</strain>
    </source>
</reference>
<protein>
    <submittedName>
        <fullName evidence="2">Uncharacterized protein</fullName>
    </submittedName>
</protein>
<sequence>MAPAILYLRTLRFVLAGALGVTAFSARCTGIATSVMGVGLINAAALLSALAVRVQPPPLTAALPAAEATAAAGARAGPKPKPAVGLALAPQLQKKPAAPKPRRPRHAGASSAIATRHQPPAPAPLDRKARAQLRKELSKLAAVSYPHCKAPAKVPRQAMHGSRRWWQ</sequence>